<dbReference type="RefSeq" id="WP_208742700.1">
    <property type="nucleotide sequence ID" value="NZ_CP031778.1"/>
</dbReference>
<dbReference type="Proteomes" id="UP000321735">
    <property type="component" value="Chromosome"/>
</dbReference>
<name>A0A9X7M2B0_BACCE</name>
<dbReference type="AlphaFoldDB" id="A0A9X7M2B0"/>
<sequence length="181" mass="20875">MKKLVVMIIAVLLSGCADDSSVHSDKKILSCEASKACSTALEYATYQNQGATDKAFEMEIDNGNGRSYSKIEDAKKNIASDYEVIKDKKIENYIVLEYEVITDKKFVYRIEFKDIRTQENKILDLKVEKQGSKYMVERYYRFVPNSAITRGDKIVPYTKYYAKGMSQQMKEELEPKPIEKE</sequence>
<dbReference type="PROSITE" id="PS51257">
    <property type="entry name" value="PROKAR_LIPOPROTEIN"/>
    <property type="match status" value="1"/>
</dbReference>
<organism evidence="2 3">
    <name type="scientific">Bacillus cereus</name>
    <dbReference type="NCBI Taxonomy" id="1396"/>
    <lineage>
        <taxon>Bacteria</taxon>
        <taxon>Bacillati</taxon>
        <taxon>Bacillota</taxon>
        <taxon>Bacilli</taxon>
        <taxon>Bacillales</taxon>
        <taxon>Bacillaceae</taxon>
        <taxon>Bacillus</taxon>
        <taxon>Bacillus cereus group</taxon>
    </lineage>
</organism>
<accession>A0A9X7M2B0</accession>
<evidence type="ECO:0000313" key="1">
    <source>
        <dbReference type="EMBL" id="MCQ6288112.1"/>
    </source>
</evidence>
<evidence type="ECO:0008006" key="4">
    <source>
        <dbReference type="Google" id="ProtNLM"/>
    </source>
</evidence>
<reference evidence="2 3" key="1">
    <citation type="journal article" date="2019" name="Ecotoxicol. Environ. Saf.">
        <title>Microbial characterization of heavy metal resistant bacterial strains isolated from an electroplating wastewater treatment plant.</title>
        <authorList>
            <person name="Cai X."/>
            <person name="Zheng X."/>
            <person name="Zhang D."/>
            <person name="Iqbal W."/>
            <person name="Liu C."/>
            <person name="Yang B."/>
            <person name="Zhao X."/>
            <person name="Lu X."/>
            <person name="Mao Y."/>
        </authorList>
    </citation>
    <scope>NUCLEOTIDE SEQUENCE [LARGE SCALE GENOMIC DNA]</scope>
    <source>
        <strain evidence="2 3">Co1-1</strain>
    </source>
</reference>
<protein>
    <recommendedName>
        <fullName evidence="4">Lipoprotein</fullName>
    </recommendedName>
</protein>
<gene>
    <name evidence="2" type="ORF">D0437_28165</name>
    <name evidence="1" type="ORF">NPM19_26110</name>
</gene>
<proteinExistence type="predicted"/>
<dbReference type="Proteomes" id="UP001204643">
    <property type="component" value="Unassembled WGS sequence"/>
</dbReference>
<evidence type="ECO:0000313" key="2">
    <source>
        <dbReference type="EMBL" id="QDZ76708.1"/>
    </source>
</evidence>
<dbReference type="EMBL" id="CP031778">
    <property type="protein sequence ID" value="QDZ76708.1"/>
    <property type="molecule type" value="Genomic_DNA"/>
</dbReference>
<evidence type="ECO:0000313" key="3">
    <source>
        <dbReference type="Proteomes" id="UP000321735"/>
    </source>
</evidence>
<reference evidence="1" key="2">
    <citation type="submission" date="2022-07" db="EMBL/GenBank/DDBJ databases">
        <title>Identification and characterization of Bacillus thuringiensis and other Bacillus cereus group isolates from spinach by whole genome sequencing.</title>
        <authorList>
            <person name="Zao X."/>
            <person name="Zervas A."/>
            <person name="Hendriks M."/>
            <person name="Rajkovic A."/>
            <person name="Van Overbeek L."/>
            <person name="Hendriksen N.B."/>
            <person name="Uyttendaele M."/>
        </authorList>
    </citation>
    <scope>NUCLEOTIDE SEQUENCE</scope>
    <source>
        <strain evidence="1">781001F-1</strain>
    </source>
</reference>
<dbReference type="EMBL" id="JANHEB010000059">
    <property type="protein sequence ID" value="MCQ6288112.1"/>
    <property type="molecule type" value="Genomic_DNA"/>
</dbReference>